<dbReference type="InterPro" id="IPR010982">
    <property type="entry name" value="Lambda_DNA-bd_dom_sf"/>
</dbReference>
<evidence type="ECO:0008006" key="3">
    <source>
        <dbReference type="Google" id="ProtNLM"/>
    </source>
</evidence>
<dbReference type="EMBL" id="LOTN01000075">
    <property type="protein sequence ID" value="KUZ81044.1"/>
    <property type="molecule type" value="Genomic_DNA"/>
</dbReference>
<dbReference type="Proteomes" id="UP000065521">
    <property type="component" value="Unassembled WGS sequence"/>
</dbReference>
<name>A0A102K8C7_9BURK</name>
<dbReference type="GO" id="GO:0003677">
    <property type="term" value="F:DNA binding"/>
    <property type="evidence" value="ECO:0007669"/>
    <property type="project" value="InterPro"/>
</dbReference>
<gene>
    <name evidence="1" type="ORF">WI38_33270</name>
</gene>
<organism evidence="1 2">
    <name type="scientific">Burkholderia ubonensis</name>
    <dbReference type="NCBI Taxonomy" id="101571"/>
    <lineage>
        <taxon>Bacteria</taxon>
        <taxon>Pseudomonadati</taxon>
        <taxon>Pseudomonadota</taxon>
        <taxon>Betaproteobacteria</taxon>
        <taxon>Burkholderiales</taxon>
        <taxon>Burkholderiaceae</taxon>
        <taxon>Burkholderia</taxon>
        <taxon>Burkholderia cepacia complex</taxon>
    </lineage>
</organism>
<evidence type="ECO:0000313" key="2">
    <source>
        <dbReference type="Proteomes" id="UP000065521"/>
    </source>
</evidence>
<dbReference type="AlphaFoldDB" id="A0A102K8C7"/>
<protein>
    <recommendedName>
        <fullName evidence="3">Transposase</fullName>
    </recommendedName>
</protein>
<dbReference type="SUPFAM" id="SSF46689">
    <property type="entry name" value="Homeodomain-like"/>
    <property type="match status" value="1"/>
</dbReference>
<sequence length="115" mass="12296">MVQEITEFGSSVQQAAADHGVAAPTVRKWLGRYLVGGAPALADASSRPTRSPRSIAPATALLIVELRQQRLLQRQIARQAGVSASTVIRVLNVGRDPVLCSAEDNVSSRPILMPR</sequence>
<proteinExistence type="predicted"/>
<dbReference type="Gene3D" id="1.10.260.40">
    <property type="entry name" value="lambda repressor-like DNA-binding domains"/>
    <property type="match status" value="1"/>
</dbReference>
<dbReference type="InterPro" id="IPR009057">
    <property type="entry name" value="Homeodomain-like_sf"/>
</dbReference>
<evidence type="ECO:0000313" key="1">
    <source>
        <dbReference type="EMBL" id="KUZ81044.1"/>
    </source>
</evidence>
<reference evidence="1 2" key="1">
    <citation type="submission" date="2015-11" db="EMBL/GenBank/DDBJ databases">
        <title>Expanding the genomic diversity of Burkholderia species for the development of highly accurate diagnostics.</title>
        <authorList>
            <person name="Sahl J."/>
            <person name="Keim P."/>
            <person name="Wagner D."/>
        </authorList>
    </citation>
    <scope>NUCLEOTIDE SEQUENCE [LARGE SCALE GENOMIC DNA]</scope>
    <source>
        <strain evidence="1 2">RF32-BP4</strain>
    </source>
</reference>
<comment type="caution">
    <text evidence="1">The sequence shown here is derived from an EMBL/GenBank/DDBJ whole genome shotgun (WGS) entry which is preliminary data.</text>
</comment>
<accession>A0A102K8C7</accession>
<dbReference type="Pfam" id="PF13565">
    <property type="entry name" value="HTH_32"/>
    <property type="match status" value="1"/>
</dbReference>